<evidence type="ECO:0000256" key="4">
    <source>
        <dbReference type="PIRSR" id="PIRSR602401-1"/>
    </source>
</evidence>
<dbReference type="SUPFAM" id="SSF48264">
    <property type="entry name" value="Cytochrome P450"/>
    <property type="match status" value="1"/>
</dbReference>
<dbReference type="PRINTS" id="PR00385">
    <property type="entry name" value="P450"/>
</dbReference>
<dbReference type="InterPro" id="IPR002401">
    <property type="entry name" value="Cyt_P450_E_grp-I"/>
</dbReference>
<proteinExistence type="inferred from homology"/>
<feature type="binding site" description="axial binding residue" evidence="4">
    <location>
        <position position="255"/>
    </location>
    <ligand>
        <name>heme</name>
        <dbReference type="ChEBI" id="CHEBI:30413"/>
    </ligand>
    <ligandPart>
        <name>Fe</name>
        <dbReference type="ChEBI" id="CHEBI:18248"/>
    </ligandPart>
</feature>
<dbReference type="GO" id="GO:0020037">
    <property type="term" value="F:heme binding"/>
    <property type="evidence" value="ECO:0007669"/>
    <property type="project" value="InterPro"/>
</dbReference>
<evidence type="ECO:0000313" key="5">
    <source>
        <dbReference type="EMBL" id="CAE1140620.1"/>
    </source>
</evidence>
<gene>
    <name evidence="5" type="ORF">SPHA_644</name>
</gene>
<sequence length="313" mass="36796">MLSLIFSQWHRNDEKDTNFQEILKSLCLRAQCLKQTFPDVIPMPSFLQKIRFKSVWERMRLQRDYQRKLINFHKDTFDPYMIRDLTDQLMMYVENGDDKGLFASDDMENLLLEISGSGFEETAITLTWLLGYMAMYPAVQGQVQKELDYVVGRDKDPCLDDQALLPYTVATICEAQRMATVMPFLYPHQAVKKSMLQGYDIPKDTWVLCNVWSIHYDAKYWKNPKKFDPTRFLKDGKTVLIPDFFLPYGLGMRECPGQALATLEIFLYFSHILHHMIIRSADDTHSFYMEGELDSFLHHKPKPFLIKAIKRED</sequence>
<dbReference type="InterPro" id="IPR001128">
    <property type="entry name" value="Cyt_P450"/>
</dbReference>
<keyword evidence="2 4" id="KW-0479">Metal-binding</keyword>
<dbReference type="GO" id="GO:0016712">
    <property type="term" value="F:oxidoreductase activity, acting on paired donors, with incorporation or reduction of molecular oxygen, reduced flavin or flavoprotein as one donor, and incorporation of one atom of oxygen"/>
    <property type="evidence" value="ECO:0007669"/>
    <property type="project" value="TreeGrafter"/>
</dbReference>
<dbReference type="EMBL" id="CAHIKZ030000014">
    <property type="protein sequence ID" value="CAE1140620.1"/>
    <property type="molecule type" value="Genomic_DNA"/>
</dbReference>
<evidence type="ECO:0000313" key="6">
    <source>
        <dbReference type="Proteomes" id="UP000597762"/>
    </source>
</evidence>
<dbReference type="GO" id="GO:0005737">
    <property type="term" value="C:cytoplasm"/>
    <property type="evidence" value="ECO:0007669"/>
    <property type="project" value="TreeGrafter"/>
</dbReference>
<keyword evidence="4" id="KW-0349">Heme</keyword>
<dbReference type="GO" id="GO:0006082">
    <property type="term" value="P:organic acid metabolic process"/>
    <property type="evidence" value="ECO:0007669"/>
    <property type="project" value="TreeGrafter"/>
</dbReference>
<evidence type="ECO:0000256" key="3">
    <source>
        <dbReference type="ARBA" id="ARBA00023004"/>
    </source>
</evidence>
<comment type="caution">
    <text evidence="5">The sequence shown here is derived from an EMBL/GenBank/DDBJ whole genome shotgun (WGS) entry which is preliminary data.</text>
</comment>
<evidence type="ECO:0000256" key="1">
    <source>
        <dbReference type="ARBA" id="ARBA00010617"/>
    </source>
</evidence>
<name>A0A812AKL0_ACAPH</name>
<dbReference type="PRINTS" id="PR00463">
    <property type="entry name" value="EP450I"/>
</dbReference>
<dbReference type="Pfam" id="PF00067">
    <property type="entry name" value="p450"/>
    <property type="match status" value="1"/>
</dbReference>
<dbReference type="Proteomes" id="UP000597762">
    <property type="component" value="Unassembled WGS sequence"/>
</dbReference>
<dbReference type="PANTHER" id="PTHR24300:SF397">
    <property type="entry name" value="CYTOCHROME P450 2U1"/>
    <property type="match status" value="1"/>
</dbReference>
<reference evidence="5" key="1">
    <citation type="submission" date="2021-01" db="EMBL/GenBank/DDBJ databases">
        <authorList>
            <person name="Li R."/>
            <person name="Bekaert M."/>
        </authorList>
    </citation>
    <scope>NUCLEOTIDE SEQUENCE</scope>
    <source>
        <strain evidence="5">Farmed</strain>
    </source>
</reference>
<dbReference type="GO" id="GO:0008395">
    <property type="term" value="F:steroid hydroxylase activity"/>
    <property type="evidence" value="ECO:0007669"/>
    <property type="project" value="TreeGrafter"/>
</dbReference>
<dbReference type="AlphaFoldDB" id="A0A812AKL0"/>
<organism evidence="5 6">
    <name type="scientific">Acanthosepion pharaonis</name>
    <name type="common">Pharaoh cuttlefish</name>
    <name type="synonym">Sepia pharaonis</name>
    <dbReference type="NCBI Taxonomy" id="158019"/>
    <lineage>
        <taxon>Eukaryota</taxon>
        <taxon>Metazoa</taxon>
        <taxon>Spiralia</taxon>
        <taxon>Lophotrochozoa</taxon>
        <taxon>Mollusca</taxon>
        <taxon>Cephalopoda</taxon>
        <taxon>Coleoidea</taxon>
        <taxon>Decapodiformes</taxon>
        <taxon>Sepiida</taxon>
        <taxon>Sepiina</taxon>
        <taxon>Sepiidae</taxon>
        <taxon>Acanthosepion</taxon>
    </lineage>
</organism>
<protein>
    <submittedName>
        <fullName evidence="5">Uncharacterized protein</fullName>
    </submittedName>
</protein>
<dbReference type="InterPro" id="IPR050182">
    <property type="entry name" value="Cytochrome_P450_fam2"/>
</dbReference>
<dbReference type="GO" id="GO:0005506">
    <property type="term" value="F:iron ion binding"/>
    <property type="evidence" value="ECO:0007669"/>
    <property type="project" value="InterPro"/>
</dbReference>
<dbReference type="Gene3D" id="1.10.630.10">
    <property type="entry name" value="Cytochrome P450"/>
    <property type="match status" value="1"/>
</dbReference>
<keyword evidence="3 4" id="KW-0408">Iron</keyword>
<evidence type="ECO:0000256" key="2">
    <source>
        <dbReference type="ARBA" id="ARBA00022723"/>
    </source>
</evidence>
<dbReference type="InterPro" id="IPR036396">
    <property type="entry name" value="Cyt_P450_sf"/>
</dbReference>
<comment type="similarity">
    <text evidence="1">Belongs to the cytochrome P450 family.</text>
</comment>
<dbReference type="GO" id="GO:0006805">
    <property type="term" value="P:xenobiotic metabolic process"/>
    <property type="evidence" value="ECO:0007669"/>
    <property type="project" value="TreeGrafter"/>
</dbReference>
<dbReference type="PANTHER" id="PTHR24300">
    <property type="entry name" value="CYTOCHROME P450 508A4-RELATED"/>
    <property type="match status" value="1"/>
</dbReference>
<accession>A0A812AKL0</accession>
<keyword evidence="6" id="KW-1185">Reference proteome</keyword>
<comment type="cofactor">
    <cofactor evidence="4">
        <name>heme</name>
        <dbReference type="ChEBI" id="CHEBI:30413"/>
    </cofactor>
</comment>
<dbReference type="OrthoDB" id="1055148at2759"/>